<name>A0A376BA46_9ASCO</name>
<dbReference type="Pfam" id="PF22787">
    <property type="entry name" value="Tag1_M"/>
    <property type="match status" value="1"/>
</dbReference>
<dbReference type="VEuPathDB" id="FungiDB:SCODWIG_03210"/>
<dbReference type="AlphaFoldDB" id="A0A376BA46"/>
<dbReference type="InterPro" id="IPR055012">
    <property type="entry name" value="Tag1_N"/>
</dbReference>
<dbReference type="Pfam" id="PF20775">
    <property type="entry name" value="Tag1_N"/>
    <property type="match status" value="1"/>
</dbReference>
<feature type="transmembrane region" description="Helical" evidence="1">
    <location>
        <begin position="93"/>
        <end position="118"/>
    </location>
</feature>
<organism evidence="5 6">
    <name type="scientific">Saccharomycodes ludwigii</name>
    <dbReference type="NCBI Taxonomy" id="36035"/>
    <lineage>
        <taxon>Eukaryota</taxon>
        <taxon>Fungi</taxon>
        <taxon>Dikarya</taxon>
        <taxon>Ascomycota</taxon>
        <taxon>Saccharomycotina</taxon>
        <taxon>Saccharomycetes</taxon>
        <taxon>Saccharomycodales</taxon>
        <taxon>Saccharomycodaceae</taxon>
        <taxon>Saccharomycodes</taxon>
    </lineage>
</organism>
<feature type="domain" description="Tag1 C-terminal" evidence="3">
    <location>
        <begin position="578"/>
        <end position="693"/>
    </location>
</feature>
<evidence type="ECO:0000259" key="4">
    <source>
        <dbReference type="Pfam" id="PF22787"/>
    </source>
</evidence>
<keyword evidence="6" id="KW-1185">Reference proteome</keyword>
<evidence type="ECO:0000256" key="1">
    <source>
        <dbReference type="SAM" id="Phobius"/>
    </source>
</evidence>
<evidence type="ECO:0000313" key="5">
    <source>
        <dbReference type="EMBL" id="SSD61449.1"/>
    </source>
</evidence>
<reference evidence="6" key="1">
    <citation type="submission" date="2018-06" db="EMBL/GenBank/DDBJ databases">
        <authorList>
            <person name="Guldener U."/>
        </authorList>
    </citation>
    <scope>NUCLEOTIDE SEQUENCE [LARGE SCALE GENOMIC DNA]</scope>
    <source>
        <strain evidence="6">UTAD17</strain>
    </source>
</reference>
<keyword evidence="1" id="KW-1133">Transmembrane helix</keyword>
<dbReference type="Proteomes" id="UP000262825">
    <property type="component" value="Unassembled WGS sequence"/>
</dbReference>
<evidence type="ECO:0000259" key="2">
    <source>
        <dbReference type="Pfam" id="PF20775"/>
    </source>
</evidence>
<feature type="domain" description="Tag1 N-terminal" evidence="2">
    <location>
        <begin position="160"/>
        <end position="291"/>
    </location>
</feature>
<proteinExistence type="predicted"/>
<protein>
    <submittedName>
        <fullName evidence="5">Uncharacterized protein</fullName>
    </submittedName>
</protein>
<gene>
    <name evidence="5" type="ORF">SCODWIG_03210</name>
</gene>
<dbReference type="InterPro" id="IPR055011">
    <property type="entry name" value="Tag1_C"/>
</dbReference>
<evidence type="ECO:0000313" key="6">
    <source>
        <dbReference type="Proteomes" id="UP000262825"/>
    </source>
</evidence>
<feature type="domain" description="Tag1 middle barrel-like" evidence="4">
    <location>
        <begin position="382"/>
        <end position="514"/>
    </location>
</feature>
<sequence>MTENDQSLLLKTNIATSKPNNNTTFYGSFSKNDNVNNNTNYGELTIPTVTDEESDGLVFNANNNHNQDSTAAFTRIINKNKTHPFSLKRIVKILTLMILVLLFVSLLFIAIVFIYPAYKSINDGIKNGKNSDNSTSTDDGFHIDEYISNSTDIKINNMQWHLVDKIKTFELEVNANLSFNYQQLPEEISNKNRTDKLLLFGANYLVKNVCLDVDDISLFEKSLDVHLGEVRINKTLCFSVKNNDITTLTIPMVLKPDWKNLFKVLKKISNGEQNDLEIWSTLNLNIWKNLFLIPFINNNKDNRNRNSNALFKLPLLKNLRIDYFDWSKFIPNNHTNDDTRLGGKLIDLLRHHEFLESSIQFDNLELSRLPDKDVPGFLMKLGFNIPSDIISDNITSGDNDIWGVANSVLDGMCWAPVFPDCDGNLTINLENEDENSSESFFKISFETEPTDYDATGPRDAKGFITGQVKGNLPPSLLLKVCDSNEEDVITPMSKLLANIFNATEPLQLGVYPSLSPHNVFPLNLNFSLNSSDIIENVGVSNNLRIIRNPPPGNDKNRGQYSITGNAFANVAIGYISKDFEVNIRKLKGTTRIFDTQHQHFMNLNLNVWEDCTTRQLADKHDGLGLKVEFPLDNSEIQIVNNKIFGKCLQELFIHGEFPVLIEGILDLMIECEQLTDGQLILTGIPGEGKTKIKN</sequence>
<evidence type="ECO:0000259" key="3">
    <source>
        <dbReference type="Pfam" id="PF22786"/>
    </source>
</evidence>
<dbReference type="InterPro" id="IPR055010">
    <property type="entry name" value="Tag1_M"/>
</dbReference>
<keyword evidence="1" id="KW-0472">Membrane</keyword>
<keyword evidence="1" id="KW-0812">Transmembrane</keyword>
<dbReference type="EMBL" id="UFAJ01000707">
    <property type="protein sequence ID" value="SSD61449.1"/>
    <property type="molecule type" value="Genomic_DNA"/>
</dbReference>
<accession>A0A376BA46</accession>
<dbReference type="Pfam" id="PF22786">
    <property type="entry name" value="Tag1_C"/>
    <property type="match status" value="1"/>
</dbReference>